<dbReference type="PANTHER" id="PTHR43418:SF4">
    <property type="entry name" value="MULTIFUNCTIONAL TRYPTOPHAN BIOSYNTHESIS PROTEIN"/>
    <property type="match status" value="1"/>
</dbReference>
<dbReference type="PRINTS" id="PR00096">
    <property type="entry name" value="GATASE"/>
</dbReference>
<accession>A0A7J0BZW4</accession>
<dbReference type="Gene3D" id="3.40.50.880">
    <property type="match status" value="2"/>
</dbReference>
<reference evidence="3 4" key="1">
    <citation type="submission" date="2020-05" db="EMBL/GenBank/DDBJ databases">
        <title>Draft genome sequence of Desulfovibrio psychrotolerans JS1T.</title>
        <authorList>
            <person name="Ueno A."/>
            <person name="Tamazawa S."/>
            <person name="Tamamura S."/>
            <person name="Murakami T."/>
            <person name="Kiyama T."/>
            <person name="Inomata H."/>
            <person name="Amano Y."/>
            <person name="Miyakawa K."/>
            <person name="Tamaki H."/>
            <person name="Naganuma T."/>
            <person name="Kaneko K."/>
        </authorList>
    </citation>
    <scope>NUCLEOTIDE SEQUENCE [LARGE SCALE GENOMIC DNA]</scope>
    <source>
        <strain evidence="3 4">JS1</strain>
    </source>
</reference>
<dbReference type="Proteomes" id="UP000503820">
    <property type="component" value="Unassembled WGS sequence"/>
</dbReference>
<proteinExistence type="predicted"/>
<dbReference type="InterPro" id="IPR017926">
    <property type="entry name" value="GATASE"/>
</dbReference>
<dbReference type="AlphaFoldDB" id="A0A7J0BZW4"/>
<keyword evidence="1" id="KW-0315">Glutamine amidotransferase</keyword>
<dbReference type="GO" id="GO:0000162">
    <property type="term" value="P:L-tryptophan biosynthetic process"/>
    <property type="evidence" value="ECO:0007669"/>
    <property type="project" value="TreeGrafter"/>
</dbReference>
<dbReference type="InterPro" id="IPR006221">
    <property type="entry name" value="TrpG/PapA_dom"/>
</dbReference>
<dbReference type="PANTHER" id="PTHR43418">
    <property type="entry name" value="MULTIFUNCTIONAL TRYPTOPHAN BIOSYNTHESIS PROTEIN-RELATED"/>
    <property type="match status" value="1"/>
</dbReference>
<dbReference type="GO" id="GO:0004049">
    <property type="term" value="F:anthranilate synthase activity"/>
    <property type="evidence" value="ECO:0007669"/>
    <property type="project" value="TreeGrafter"/>
</dbReference>
<dbReference type="InterPro" id="IPR029062">
    <property type="entry name" value="Class_I_gatase-like"/>
</dbReference>
<gene>
    <name evidence="3" type="ORF">DSM19430T_31680</name>
</gene>
<dbReference type="GO" id="GO:0005829">
    <property type="term" value="C:cytosol"/>
    <property type="evidence" value="ECO:0007669"/>
    <property type="project" value="TreeGrafter"/>
</dbReference>
<dbReference type="EMBL" id="BLVP01000043">
    <property type="protein sequence ID" value="GFM38484.1"/>
    <property type="molecule type" value="Genomic_DNA"/>
</dbReference>
<evidence type="ECO:0000313" key="4">
    <source>
        <dbReference type="Proteomes" id="UP000503820"/>
    </source>
</evidence>
<protein>
    <recommendedName>
        <fullName evidence="2">Glutamine amidotransferase domain-containing protein</fullName>
    </recommendedName>
</protein>
<sequence>MRILLADNNDSFTRNLEHLLVAATGGQVQVVPYARLRDIRRNGGPDCWPDSWPESRTGTRPDLVVISPGPGHPREYPAYADIIDSGVPVLGICMGMQVLNHHFGGETARLPAHPQNGAGGVHGKQARIVMEGRGRRVARYHSLHCSRLGQGLRVIATLCPEEDETPEGCTAGVQGSVVLAKPVGTVGADKPVEAGNFVGIGKAVEPSKAAKSVDTAKSVECAASLSSAESVESGNPVQSANAVIAGKSRVPPESVEPVESVESVEPVAYGGAGIVMGLCHESRPLMGLQFHPESFLTPDGEWYIAHALRFFHNR</sequence>
<feature type="domain" description="Glutamine amidotransferase" evidence="2">
    <location>
        <begin position="269"/>
        <end position="306"/>
    </location>
</feature>
<feature type="domain" description="Glutamine amidotransferase" evidence="2">
    <location>
        <begin position="5"/>
        <end position="157"/>
    </location>
</feature>
<dbReference type="Pfam" id="PF00117">
    <property type="entry name" value="GATase"/>
    <property type="match status" value="2"/>
</dbReference>
<dbReference type="SUPFAM" id="SSF52317">
    <property type="entry name" value="Class I glutamine amidotransferase-like"/>
    <property type="match status" value="2"/>
</dbReference>
<name>A0A7J0BZW4_9BACT</name>
<dbReference type="CDD" id="cd01743">
    <property type="entry name" value="GATase1_Anthranilate_Synthase"/>
    <property type="match status" value="1"/>
</dbReference>
<dbReference type="PRINTS" id="PR00097">
    <property type="entry name" value="ANTSNTHASEII"/>
</dbReference>
<comment type="caution">
    <text evidence="3">The sequence shown here is derived from an EMBL/GenBank/DDBJ whole genome shotgun (WGS) entry which is preliminary data.</text>
</comment>
<organism evidence="3 4">
    <name type="scientific">Desulfovibrio psychrotolerans</name>
    <dbReference type="NCBI Taxonomy" id="415242"/>
    <lineage>
        <taxon>Bacteria</taxon>
        <taxon>Pseudomonadati</taxon>
        <taxon>Thermodesulfobacteriota</taxon>
        <taxon>Desulfovibrionia</taxon>
        <taxon>Desulfovibrionales</taxon>
        <taxon>Desulfovibrionaceae</taxon>
        <taxon>Desulfovibrio</taxon>
    </lineage>
</organism>
<evidence type="ECO:0000259" key="2">
    <source>
        <dbReference type="Pfam" id="PF00117"/>
    </source>
</evidence>
<dbReference type="InterPro" id="IPR050472">
    <property type="entry name" value="Anth_synth/Amidotransfase"/>
</dbReference>
<keyword evidence="4" id="KW-1185">Reference proteome</keyword>
<dbReference type="PROSITE" id="PS51273">
    <property type="entry name" value="GATASE_TYPE_1"/>
    <property type="match status" value="1"/>
</dbReference>
<dbReference type="RefSeq" id="WP_243451417.1">
    <property type="nucleotide sequence ID" value="NZ_BLVP01000043.1"/>
</dbReference>
<evidence type="ECO:0000256" key="1">
    <source>
        <dbReference type="ARBA" id="ARBA00022962"/>
    </source>
</evidence>
<evidence type="ECO:0000313" key="3">
    <source>
        <dbReference type="EMBL" id="GFM38484.1"/>
    </source>
</evidence>